<dbReference type="EMBL" id="JAFBMS010000024">
    <property type="protein sequence ID" value="KAG9343227.1"/>
    <property type="molecule type" value="Genomic_DNA"/>
</dbReference>
<dbReference type="InterPro" id="IPR015943">
    <property type="entry name" value="WD40/YVTN_repeat-like_dom_sf"/>
</dbReference>
<dbReference type="Gene3D" id="2.130.10.10">
    <property type="entry name" value="YVTN repeat-like/Quinoprotein amine dehydrogenase"/>
    <property type="match status" value="1"/>
</dbReference>
<dbReference type="Pfam" id="PF00047">
    <property type="entry name" value="ig"/>
    <property type="match status" value="1"/>
</dbReference>
<dbReference type="GO" id="GO:0005886">
    <property type="term" value="C:plasma membrane"/>
    <property type="evidence" value="ECO:0007669"/>
    <property type="project" value="TreeGrafter"/>
</dbReference>
<evidence type="ECO:0000259" key="10">
    <source>
        <dbReference type="PROSITE" id="PS50835"/>
    </source>
</evidence>
<dbReference type="InterPro" id="IPR016201">
    <property type="entry name" value="PSI"/>
</dbReference>
<dbReference type="SMART" id="SM00409">
    <property type="entry name" value="IG"/>
    <property type="match status" value="1"/>
</dbReference>
<evidence type="ECO:0000256" key="9">
    <source>
        <dbReference type="SAM" id="SignalP"/>
    </source>
</evidence>
<keyword evidence="4" id="KW-1015">Disulfide bond</keyword>
<feature type="region of interest" description="Disordered" evidence="8">
    <location>
        <begin position="726"/>
        <end position="808"/>
    </location>
</feature>
<dbReference type="PANTHER" id="PTHR11036">
    <property type="entry name" value="SEMAPHORIN"/>
    <property type="match status" value="1"/>
</dbReference>
<keyword evidence="9" id="KW-0732">Signal</keyword>
<protein>
    <recommendedName>
        <fullName evidence="14">Semaphorin-4E-like</fullName>
    </recommendedName>
</protein>
<evidence type="ECO:0000256" key="3">
    <source>
        <dbReference type="ARBA" id="ARBA00023136"/>
    </source>
</evidence>
<accession>A0A8T2P3L1</accession>
<dbReference type="Pfam" id="PF01437">
    <property type="entry name" value="PSI"/>
    <property type="match status" value="1"/>
</dbReference>
<dbReference type="SUPFAM" id="SSF103575">
    <property type="entry name" value="Plexin repeat"/>
    <property type="match status" value="1"/>
</dbReference>
<dbReference type="InterPro" id="IPR001627">
    <property type="entry name" value="Semap_dom"/>
</dbReference>
<dbReference type="SMART" id="SM00630">
    <property type="entry name" value="Sema"/>
    <property type="match status" value="1"/>
</dbReference>
<comment type="subcellular location">
    <subcellularLocation>
        <location evidence="1">Membrane</location>
    </subcellularLocation>
</comment>
<dbReference type="InterPro" id="IPR013151">
    <property type="entry name" value="Immunoglobulin_dom"/>
</dbReference>
<gene>
    <name evidence="12" type="ORF">JZ751_014206</name>
</gene>
<name>A0A8T2P3L1_9TELE</name>
<evidence type="ECO:0000259" key="11">
    <source>
        <dbReference type="PROSITE" id="PS51004"/>
    </source>
</evidence>
<dbReference type="SUPFAM" id="SSF101912">
    <property type="entry name" value="Sema domain"/>
    <property type="match status" value="1"/>
</dbReference>
<dbReference type="PANTHER" id="PTHR11036:SF135">
    <property type="entry name" value="SEMAPHORIN 4D ISOFORM X1-RELATED"/>
    <property type="match status" value="1"/>
</dbReference>
<evidence type="ECO:0000313" key="13">
    <source>
        <dbReference type="Proteomes" id="UP000824540"/>
    </source>
</evidence>
<dbReference type="InterPro" id="IPR003599">
    <property type="entry name" value="Ig_sub"/>
</dbReference>
<evidence type="ECO:0000256" key="5">
    <source>
        <dbReference type="ARBA" id="ARBA00023180"/>
    </source>
</evidence>
<evidence type="ECO:0000256" key="2">
    <source>
        <dbReference type="ARBA" id="ARBA00009492"/>
    </source>
</evidence>
<keyword evidence="3" id="KW-0472">Membrane</keyword>
<dbReference type="GO" id="GO:0000122">
    <property type="term" value="P:negative regulation of transcription by RNA polymerase II"/>
    <property type="evidence" value="ECO:0007669"/>
    <property type="project" value="TreeGrafter"/>
</dbReference>
<dbReference type="InterPro" id="IPR007110">
    <property type="entry name" value="Ig-like_dom"/>
</dbReference>
<dbReference type="GO" id="GO:0030335">
    <property type="term" value="P:positive regulation of cell migration"/>
    <property type="evidence" value="ECO:0007669"/>
    <property type="project" value="TreeGrafter"/>
</dbReference>
<dbReference type="SMART" id="SM00423">
    <property type="entry name" value="PSI"/>
    <property type="match status" value="1"/>
</dbReference>
<dbReference type="Gene3D" id="2.60.40.10">
    <property type="entry name" value="Immunoglobulins"/>
    <property type="match status" value="1"/>
</dbReference>
<feature type="domain" description="Sema" evidence="11">
    <location>
        <begin position="28"/>
        <end position="518"/>
    </location>
</feature>
<organism evidence="12 13">
    <name type="scientific">Albula glossodonta</name>
    <name type="common">roundjaw bonefish</name>
    <dbReference type="NCBI Taxonomy" id="121402"/>
    <lineage>
        <taxon>Eukaryota</taxon>
        <taxon>Metazoa</taxon>
        <taxon>Chordata</taxon>
        <taxon>Craniata</taxon>
        <taxon>Vertebrata</taxon>
        <taxon>Euteleostomi</taxon>
        <taxon>Actinopterygii</taxon>
        <taxon>Neopterygii</taxon>
        <taxon>Teleostei</taxon>
        <taxon>Albuliformes</taxon>
        <taxon>Albulidae</taxon>
        <taxon>Albula</taxon>
    </lineage>
</organism>
<comment type="similarity">
    <text evidence="2">Belongs to the semaphorin family.</text>
</comment>
<dbReference type="PROSITE" id="PS50835">
    <property type="entry name" value="IG_LIKE"/>
    <property type="match status" value="1"/>
</dbReference>
<dbReference type="Gene3D" id="3.30.1680.10">
    <property type="entry name" value="ligand-binding face of the semaphorins, domain 2"/>
    <property type="match status" value="1"/>
</dbReference>
<dbReference type="AlphaFoldDB" id="A0A8T2P3L1"/>
<dbReference type="GO" id="GO:0071526">
    <property type="term" value="P:semaphorin-plexin signaling pathway"/>
    <property type="evidence" value="ECO:0007669"/>
    <property type="project" value="TreeGrafter"/>
</dbReference>
<dbReference type="GO" id="GO:0043931">
    <property type="term" value="P:ossification involved in bone maturation"/>
    <property type="evidence" value="ECO:0007669"/>
    <property type="project" value="TreeGrafter"/>
</dbReference>
<evidence type="ECO:0000256" key="7">
    <source>
        <dbReference type="PROSITE-ProRule" id="PRU00352"/>
    </source>
</evidence>
<evidence type="ECO:0000256" key="1">
    <source>
        <dbReference type="ARBA" id="ARBA00004370"/>
    </source>
</evidence>
<feature type="domain" description="Ig-like" evidence="10">
    <location>
        <begin position="575"/>
        <end position="659"/>
    </location>
</feature>
<dbReference type="InterPro" id="IPR036352">
    <property type="entry name" value="Semap_dom_sf"/>
</dbReference>
<dbReference type="InterPro" id="IPR036179">
    <property type="entry name" value="Ig-like_dom_sf"/>
</dbReference>
<dbReference type="OrthoDB" id="9988752at2759"/>
<dbReference type="SUPFAM" id="SSF48726">
    <property type="entry name" value="Immunoglobulin"/>
    <property type="match status" value="1"/>
</dbReference>
<feature type="compositionally biased region" description="Polar residues" evidence="8">
    <location>
        <begin position="740"/>
        <end position="749"/>
    </location>
</feature>
<dbReference type="PROSITE" id="PS51004">
    <property type="entry name" value="SEMA"/>
    <property type="match status" value="1"/>
</dbReference>
<dbReference type="InterPro" id="IPR013783">
    <property type="entry name" value="Ig-like_fold"/>
</dbReference>
<feature type="chain" id="PRO_5035817623" description="Semaphorin-4E-like" evidence="9">
    <location>
        <begin position="23"/>
        <end position="808"/>
    </location>
</feature>
<evidence type="ECO:0008006" key="14">
    <source>
        <dbReference type="Google" id="ProtNLM"/>
    </source>
</evidence>
<dbReference type="Pfam" id="PF01403">
    <property type="entry name" value="Sema"/>
    <property type="match status" value="1"/>
</dbReference>
<proteinExistence type="inferred from homology"/>
<comment type="caution">
    <text evidence="7">Lacks conserved residue(s) required for the propagation of feature annotation.</text>
</comment>
<dbReference type="GO" id="GO:0045499">
    <property type="term" value="F:chemorepellent activity"/>
    <property type="evidence" value="ECO:0007669"/>
    <property type="project" value="TreeGrafter"/>
</dbReference>
<feature type="compositionally biased region" description="Basic and acidic residues" evidence="8">
    <location>
        <begin position="752"/>
        <end position="764"/>
    </location>
</feature>
<dbReference type="GO" id="GO:0001755">
    <property type="term" value="P:neural crest cell migration"/>
    <property type="evidence" value="ECO:0007669"/>
    <property type="project" value="TreeGrafter"/>
</dbReference>
<dbReference type="GO" id="GO:0005615">
    <property type="term" value="C:extracellular space"/>
    <property type="evidence" value="ECO:0007669"/>
    <property type="project" value="TreeGrafter"/>
</dbReference>
<dbReference type="InterPro" id="IPR027231">
    <property type="entry name" value="Semaphorin"/>
</dbReference>
<evidence type="ECO:0000256" key="6">
    <source>
        <dbReference type="ARBA" id="ARBA00023319"/>
    </source>
</evidence>
<keyword evidence="13" id="KW-1185">Reference proteome</keyword>
<dbReference type="GO" id="GO:0030215">
    <property type="term" value="F:semaphorin receptor binding"/>
    <property type="evidence" value="ECO:0007669"/>
    <property type="project" value="InterPro"/>
</dbReference>
<keyword evidence="5" id="KW-0325">Glycoprotein</keyword>
<reference evidence="12" key="1">
    <citation type="thesis" date="2021" institute="BYU ScholarsArchive" country="Provo, UT, USA">
        <title>Applications of and Algorithms for Genome Assembly and Genomic Analyses with an Emphasis on Marine Teleosts.</title>
        <authorList>
            <person name="Pickett B.D."/>
        </authorList>
    </citation>
    <scope>NUCLEOTIDE SEQUENCE</scope>
    <source>
        <strain evidence="12">HI-2016</strain>
    </source>
</reference>
<dbReference type="Proteomes" id="UP000824540">
    <property type="component" value="Unassembled WGS sequence"/>
</dbReference>
<feature type="signal peptide" evidence="9">
    <location>
        <begin position="1"/>
        <end position="22"/>
    </location>
</feature>
<keyword evidence="6" id="KW-0393">Immunoglobulin domain</keyword>
<evidence type="ECO:0000256" key="4">
    <source>
        <dbReference type="ARBA" id="ARBA00023157"/>
    </source>
</evidence>
<dbReference type="InterPro" id="IPR002165">
    <property type="entry name" value="Plexin_repeat"/>
</dbReference>
<evidence type="ECO:0000256" key="8">
    <source>
        <dbReference type="SAM" id="MobiDB-lite"/>
    </source>
</evidence>
<dbReference type="GO" id="GO:0007411">
    <property type="term" value="P:axon guidance"/>
    <property type="evidence" value="ECO:0007669"/>
    <property type="project" value="TreeGrafter"/>
</dbReference>
<feature type="compositionally biased region" description="Polar residues" evidence="8">
    <location>
        <begin position="767"/>
        <end position="792"/>
    </location>
</feature>
<sequence>MPSSISFLWGLLLLLTLSKFNAPEIAPRKTVPFQQDHIRMFREEGIWNYSTMLLQEDQGLLLVGAREAVYALDVNDISNKKASVYWKVTAEDEEECVNKGKQADTECGNYIRVLHEMSEGRVYVCGTNAYSPTCRHIKYTKEQLVMEETLEDGKGKCPFDPFQRYTSVMVDISSLRRGSVLLHDMFTVCVPDGDLYSATSNNFLGSEPVVMRSSANPVRTEFKISWLNEPSFVSMFQVPESEGSHFGDDDKVYLFFSEVAVEYDFYNKLTVSRVARVCKGDLGGQRTLQKKWTSFLKARLDCPVPESKLPHVVQDVFLMRHDNWRENIFYAVFTPQQGSVDHSAVCSYSMKDIENIFSHGKFKTPVTVATSHVKWVMYSEDLPEPRPGACIDNAARDLGVTRSLDLPDKTLRFVQDRPLMDQGVMPLSGGPQLVMKGTTFTRIVVDQVKALDGKTYHVMFIGTENGFIQKAVNSEGEMIVIEEVQLFEEPEPIKILRLAPKLGLLYAGSDLGVVQVTLGACGRHTSCLDCVLSRDPYCAWDPTASRCSPLPSSPAEGLIQSVKDGDTSLCPDAGPGSGSVKPKNITLIPGSNINLPCNPSSNLAQVRWQLSSQPLPSSPRYYTFSKGLMILNASAADAGAYACVSEERVRGRLYSRTEAEYLLALGSDKGATGPGGWETTPRLEAQTQGSSVVALKVAVTLLAVALLALLTWNGCKGHIPLPVPCGVRPSDTPGDKQDHPQSGQQNPAVSDQLRENALPEDKPLMDTTVNYSSNNNRHSEDLSSNGESTLSPKVTLDTLKYIDDESEI</sequence>
<comment type="caution">
    <text evidence="12">The sequence shown here is derived from an EMBL/GenBank/DDBJ whole genome shotgun (WGS) entry which is preliminary data.</text>
</comment>
<evidence type="ECO:0000313" key="12">
    <source>
        <dbReference type="EMBL" id="KAG9343227.1"/>
    </source>
</evidence>